<evidence type="ECO:0000313" key="2">
    <source>
        <dbReference type="Proteomes" id="UP001055811"/>
    </source>
</evidence>
<proteinExistence type="predicted"/>
<reference evidence="2" key="1">
    <citation type="journal article" date="2022" name="Mol. Ecol. Resour.">
        <title>The genomes of chicory, endive, great burdock and yacon provide insights into Asteraceae palaeo-polyploidization history and plant inulin production.</title>
        <authorList>
            <person name="Fan W."/>
            <person name="Wang S."/>
            <person name="Wang H."/>
            <person name="Wang A."/>
            <person name="Jiang F."/>
            <person name="Liu H."/>
            <person name="Zhao H."/>
            <person name="Xu D."/>
            <person name="Zhang Y."/>
        </authorList>
    </citation>
    <scope>NUCLEOTIDE SEQUENCE [LARGE SCALE GENOMIC DNA]</scope>
    <source>
        <strain evidence="2">cv. Punajuju</strain>
    </source>
</reference>
<gene>
    <name evidence="1" type="ORF">L2E82_22936</name>
</gene>
<accession>A0ACB9DZ50</accession>
<protein>
    <submittedName>
        <fullName evidence="1">Uncharacterized protein</fullName>
    </submittedName>
</protein>
<keyword evidence="2" id="KW-1185">Reference proteome</keyword>
<evidence type="ECO:0000313" key="1">
    <source>
        <dbReference type="EMBL" id="KAI3751845.1"/>
    </source>
</evidence>
<dbReference type="EMBL" id="CM042012">
    <property type="protein sequence ID" value="KAI3751845.1"/>
    <property type="molecule type" value="Genomic_DNA"/>
</dbReference>
<name>A0ACB9DZ50_CICIN</name>
<reference evidence="1 2" key="2">
    <citation type="journal article" date="2022" name="Mol. Ecol. Resour.">
        <title>The genomes of chicory, endive, great burdock and yacon provide insights into Asteraceae paleo-polyploidization history and plant inulin production.</title>
        <authorList>
            <person name="Fan W."/>
            <person name="Wang S."/>
            <person name="Wang H."/>
            <person name="Wang A."/>
            <person name="Jiang F."/>
            <person name="Liu H."/>
            <person name="Zhao H."/>
            <person name="Xu D."/>
            <person name="Zhang Y."/>
        </authorList>
    </citation>
    <scope>NUCLEOTIDE SEQUENCE [LARGE SCALE GENOMIC DNA]</scope>
    <source>
        <strain evidence="2">cv. Punajuju</strain>
        <tissue evidence="1">Leaves</tissue>
    </source>
</reference>
<sequence length="93" mass="10770">MYAFNDTIEGRWKTLKAIGVKNGTKMLHFISHQLRAHEESLNVDMSLNTSQECSITRFRRLLFFYWHNKGYLQGALAPTTRPLKELDIAKITG</sequence>
<dbReference type="Proteomes" id="UP001055811">
    <property type="component" value="Linkage Group LG04"/>
</dbReference>
<comment type="caution">
    <text evidence="1">The sequence shown here is derived from an EMBL/GenBank/DDBJ whole genome shotgun (WGS) entry which is preliminary data.</text>
</comment>
<organism evidence="1 2">
    <name type="scientific">Cichorium intybus</name>
    <name type="common">Chicory</name>
    <dbReference type="NCBI Taxonomy" id="13427"/>
    <lineage>
        <taxon>Eukaryota</taxon>
        <taxon>Viridiplantae</taxon>
        <taxon>Streptophyta</taxon>
        <taxon>Embryophyta</taxon>
        <taxon>Tracheophyta</taxon>
        <taxon>Spermatophyta</taxon>
        <taxon>Magnoliopsida</taxon>
        <taxon>eudicotyledons</taxon>
        <taxon>Gunneridae</taxon>
        <taxon>Pentapetalae</taxon>
        <taxon>asterids</taxon>
        <taxon>campanulids</taxon>
        <taxon>Asterales</taxon>
        <taxon>Asteraceae</taxon>
        <taxon>Cichorioideae</taxon>
        <taxon>Cichorieae</taxon>
        <taxon>Cichoriinae</taxon>
        <taxon>Cichorium</taxon>
    </lineage>
</organism>